<evidence type="ECO:0000259" key="10">
    <source>
        <dbReference type="PROSITE" id="PS50011"/>
    </source>
</evidence>
<dbReference type="InterPro" id="IPR011009">
    <property type="entry name" value="Kinase-like_dom_sf"/>
</dbReference>
<gene>
    <name evidence="11" type="ORF">BJ988_003407</name>
</gene>
<dbReference type="RefSeq" id="WP_179659069.1">
    <property type="nucleotide sequence ID" value="NZ_JACBZR010000001.1"/>
</dbReference>
<keyword evidence="12" id="KW-1185">Reference proteome</keyword>
<feature type="compositionally biased region" description="Low complexity" evidence="9">
    <location>
        <begin position="384"/>
        <end position="397"/>
    </location>
</feature>
<reference evidence="11 12" key="1">
    <citation type="submission" date="2020-07" db="EMBL/GenBank/DDBJ databases">
        <title>Sequencing the genomes of 1000 actinobacteria strains.</title>
        <authorList>
            <person name="Klenk H.-P."/>
        </authorList>
    </citation>
    <scope>NUCLEOTIDE SEQUENCE [LARGE SCALE GENOMIC DNA]</scope>
    <source>
        <strain evidence="11 12">DSM 26487</strain>
    </source>
</reference>
<dbReference type="Gene3D" id="1.10.510.10">
    <property type="entry name" value="Transferase(Phosphotransferase) domain 1"/>
    <property type="match status" value="1"/>
</dbReference>
<dbReference type="InterPro" id="IPR008271">
    <property type="entry name" value="Ser/Thr_kinase_AS"/>
</dbReference>
<evidence type="ECO:0000256" key="3">
    <source>
        <dbReference type="ARBA" id="ARBA00022679"/>
    </source>
</evidence>
<accession>A0A7Z0DNZ6</accession>
<comment type="caution">
    <text evidence="11">The sequence shown here is derived from an EMBL/GenBank/DDBJ whole genome shotgun (WGS) entry which is preliminary data.</text>
</comment>
<dbReference type="PROSITE" id="PS00107">
    <property type="entry name" value="PROTEIN_KINASE_ATP"/>
    <property type="match status" value="1"/>
</dbReference>
<feature type="compositionally biased region" description="Basic and acidic residues" evidence="9">
    <location>
        <begin position="398"/>
        <end position="410"/>
    </location>
</feature>
<evidence type="ECO:0000256" key="8">
    <source>
        <dbReference type="SAM" id="Coils"/>
    </source>
</evidence>
<dbReference type="Proteomes" id="UP000564496">
    <property type="component" value="Unassembled WGS sequence"/>
</dbReference>
<evidence type="ECO:0000256" key="2">
    <source>
        <dbReference type="ARBA" id="ARBA00022527"/>
    </source>
</evidence>
<keyword evidence="8" id="KW-0175">Coiled coil</keyword>
<dbReference type="SMART" id="SM00220">
    <property type="entry name" value="S_TKc"/>
    <property type="match status" value="1"/>
</dbReference>
<dbReference type="GO" id="GO:0004674">
    <property type="term" value="F:protein serine/threonine kinase activity"/>
    <property type="evidence" value="ECO:0007669"/>
    <property type="project" value="UniProtKB-KW"/>
</dbReference>
<dbReference type="Pfam" id="PF00069">
    <property type="entry name" value="Pkinase"/>
    <property type="match status" value="1"/>
</dbReference>
<evidence type="ECO:0000256" key="6">
    <source>
        <dbReference type="ARBA" id="ARBA00022840"/>
    </source>
</evidence>
<dbReference type="SUPFAM" id="SSF56112">
    <property type="entry name" value="Protein kinase-like (PK-like)"/>
    <property type="match status" value="1"/>
</dbReference>
<feature type="region of interest" description="Disordered" evidence="9">
    <location>
        <begin position="360"/>
        <end position="410"/>
    </location>
</feature>
<keyword evidence="3" id="KW-0808">Transferase</keyword>
<evidence type="ECO:0000313" key="12">
    <source>
        <dbReference type="Proteomes" id="UP000564496"/>
    </source>
</evidence>
<dbReference type="AlphaFoldDB" id="A0A7Z0DNZ6"/>
<dbReference type="Gene3D" id="3.30.200.20">
    <property type="entry name" value="Phosphorylase Kinase, domain 1"/>
    <property type="match status" value="1"/>
</dbReference>
<dbReference type="PANTHER" id="PTHR43289">
    <property type="entry name" value="MITOGEN-ACTIVATED PROTEIN KINASE KINASE KINASE 20-RELATED"/>
    <property type="match status" value="1"/>
</dbReference>
<dbReference type="PROSITE" id="PS50011">
    <property type="entry name" value="PROTEIN_KINASE_DOM"/>
    <property type="match status" value="1"/>
</dbReference>
<dbReference type="InterPro" id="IPR017441">
    <property type="entry name" value="Protein_kinase_ATP_BS"/>
</dbReference>
<dbReference type="FunFam" id="1.10.510.10:FF:000021">
    <property type="entry name" value="Serine/threonine protein kinase"/>
    <property type="match status" value="1"/>
</dbReference>
<evidence type="ECO:0000256" key="9">
    <source>
        <dbReference type="SAM" id="MobiDB-lite"/>
    </source>
</evidence>
<evidence type="ECO:0000313" key="11">
    <source>
        <dbReference type="EMBL" id="NYI78759.1"/>
    </source>
</evidence>
<dbReference type="CDD" id="cd14014">
    <property type="entry name" value="STKc_PknB_like"/>
    <property type="match status" value="1"/>
</dbReference>
<evidence type="ECO:0000256" key="7">
    <source>
        <dbReference type="PROSITE-ProRule" id="PRU10141"/>
    </source>
</evidence>
<name>A0A7Z0DNZ6_9ACTN</name>
<dbReference type="InterPro" id="IPR000719">
    <property type="entry name" value="Prot_kinase_dom"/>
</dbReference>
<dbReference type="EC" id="2.7.11.1" evidence="1"/>
<keyword evidence="4 7" id="KW-0547">Nucleotide-binding</keyword>
<feature type="region of interest" description="Disordered" evidence="9">
    <location>
        <begin position="303"/>
        <end position="326"/>
    </location>
</feature>
<evidence type="ECO:0000256" key="1">
    <source>
        <dbReference type="ARBA" id="ARBA00012513"/>
    </source>
</evidence>
<protein>
    <recommendedName>
        <fullName evidence="1">non-specific serine/threonine protein kinase</fullName>
        <ecNumber evidence="1">2.7.11.1</ecNumber>
    </recommendedName>
</protein>
<dbReference type="PANTHER" id="PTHR43289:SF6">
    <property type="entry name" value="SERINE_THREONINE-PROTEIN KINASE NEKL-3"/>
    <property type="match status" value="1"/>
</dbReference>
<dbReference type="GO" id="GO:0005524">
    <property type="term" value="F:ATP binding"/>
    <property type="evidence" value="ECO:0007669"/>
    <property type="project" value="UniProtKB-UniRule"/>
</dbReference>
<proteinExistence type="predicted"/>
<keyword evidence="2 11" id="KW-0723">Serine/threonine-protein kinase</keyword>
<evidence type="ECO:0000256" key="4">
    <source>
        <dbReference type="ARBA" id="ARBA00022741"/>
    </source>
</evidence>
<dbReference type="PROSITE" id="PS00108">
    <property type="entry name" value="PROTEIN_KINASE_ST"/>
    <property type="match status" value="1"/>
</dbReference>
<feature type="binding site" evidence="7">
    <location>
        <position position="40"/>
    </location>
    <ligand>
        <name>ATP</name>
        <dbReference type="ChEBI" id="CHEBI:30616"/>
    </ligand>
</feature>
<feature type="coiled-coil region" evidence="8">
    <location>
        <begin position="442"/>
        <end position="472"/>
    </location>
</feature>
<organism evidence="11 12">
    <name type="scientific">Nocardioides panzhihuensis</name>
    <dbReference type="NCBI Taxonomy" id="860243"/>
    <lineage>
        <taxon>Bacteria</taxon>
        <taxon>Bacillati</taxon>
        <taxon>Actinomycetota</taxon>
        <taxon>Actinomycetes</taxon>
        <taxon>Propionibacteriales</taxon>
        <taxon>Nocardioidaceae</taxon>
        <taxon>Nocardioides</taxon>
    </lineage>
</organism>
<dbReference type="EMBL" id="JACBZR010000001">
    <property type="protein sequence ID" value="NYI78759.1"/>
    <property type="molecule type" value="Genomic_DNA"/>
</dbReference>
<sequence>MDQLPPIAGRYRLLTLLGAGGMGEVWRARDTVLDRDVAVKLLRDVDDPTMAERFRRESHSTARVVHDDVVKIFDAGSDDNDVFLVMELLPGPTLAEPIAQRGALPIDMAVEYTRQVAGALGAAHRADVVHRDIKPANLMFDADGRLTVLDFGIAYAMTGVDAGLTQTGHVIGSPSYLSPEQASGDPVGPPADVYSLGCVLFEMLTGKVPYSAPHPVRILHMHLSEPVPRITDFRAVPPPLARLVNRMLDKNPAARPSMDQVAHELGYVLNGADPDATDLLSAGQAPRPTQAMAQRRLDEPMALPNSRTGVMRGPDTPPPVRAPRPASLRKFPTSRLLGAVAIVIACVFAASWLAAYEPAPAEADQPSQSSDNANGSDNTDRSSDNSSGSDDSGNSDNSADKPTDKSDNKTLNRLDKLDRWRENLETWNIIDAGQSQEWEDQIDQIRDLVETGENAKREMEQLRDEFKGIREGEGQNGEKILDGLLKQS</sequence>
<keyword evidence="5 11" id="KW-0418">Kinase</keyword>
<keyword evidence="6 7" id="KW-0067">ATP-binding</keyword>
<evidence type="ECO:0000256" key="5">
    <source>
        <dbReference type="ARBA" id="ARBA00022777"/>
    </source>
</evidence>
<feature type="domain" description="Protein kinase" evidence="10">
    <location>
        <begin position="11"/>
        <end position="268"/>
    </location>
</feature>